<dbReference type="SUPFAM" id="SSF52266">
    <property type="entry name" value="SGNH hydrolase"/>
    <property type="match status" value="1"/>
</dbReference>
<dbReference type="STRING" id="1193518.BN13_540004"/>
<dbReference type="InterPro" id="IPR043968">
    <property type="entry name" value="SGNH"/>
</dbReference>
<accession>A0A077M9I3</accession>
<comment type="caution">
    <text evidence="2">The sequence shown here is derived from an EMBL/GenBank/DDBJ whole genome shotgun (WGS) entry which is preliminary data.</text>
</comment>
<dbReference type="OrthoDB" id="3404679at2"/>
<evidence type="ECO:0000313" key="3">
    <source>
        <dbReference type="Proteomes" id="UP000035720"/>
    </source>
</evidence>
<dbReference type="Pfam" id="PF19040">
    <property type="entry name" value="SGNH"/>
    <property type="match status" value="1"/>
</dbReference>
<dbReference type="AlphaFoldDB" id="A0A077M9I3"/>
<name>A0A077M9I3_9MICO</name>
<evidence type="ECO:0000259" key="1">
    <source>
        <dbReference type="Pfam" id="PF19040"/>
    </source>
</evidence>
<gene>
    <name evidence="2" type="ORF">BN13_540004</name>
</gene>
<dbReference type="Proteomes" id="UP000035720">
    <property type="component" value="Unassembled WGS sequence"/>
</dbReference>
<organism evidence="2 3">
    <name type="scientific">Nostocoides jenkinsii Ben 74</name>
    <dbReference type="NCBI Taxonomy" id="1193518"/>
    <lineage>
        <taxon>Bacteria</taxon>
        <taxon>Bacillati</taxon>
        <taxon>Actinomycetota</taxon>
        <taxon>Actinomycetes</taxon>
        <taxon>Micrococcales</taxon>
        <taxon>Intrasporangiaceae</taxon>
        <taxon>Nostocoides</taxon>
    </lineage>
</organism>
<evidence type="ECO:0000313" key="2">
    <source>
        <dbReference type="EMBL" id="CCI53996.1"/>
    </source>
</evidence>
<reference evidence="2 3" key="1">
    <citation type="journal article" date="2013" name="ISME J.">
        <title>A metabolic model for members of the genus Tetrasphaera involved in enhanced biological phosphorus removal.</title>
        <authorList>
            <person name="Kristiansen R."/>
            <person name="Nguyen H.T.T."/>
            <person name="Saunders A.M."/>
            <person name="Nielsen J.L."/>
            <person name="Wimmer R."/>
            <person name="Le V.Q."/>
            <person name="McIlroy S.J."/>
            <person name="Petrovski S."/>
            <person name="Seviour R.J."/>
            <person name="Calteau A."/>
            <person name="Nielsen K.L."/>
            <person name="Nielsen P.H."/>
        </authorList>
    </citation>
    <scope>NUCLEOTIDE SEQUENCE [LARGE SCALE GENOMIC DNA]</scope>
    <source>
        <strain evidence="2 3">Ben 74</strain>
    </source>
</reference>
<proteinExistence type="predicted"/>
<keyword evidence="3" id="KW-1185">Reference proteome</keyword>
<dbReference type="RefSeq" id="WP_048546393.1">
    <property type="nucleotide sequence ID" value="NZ_HF571038.1"/>
</dbReference>
<feature type="domain" description="SGNH" evidence="1">
    <location>
        <begin position="26"/>
        <end position="241"/>
    </location>
</feature>
<sequence>MTRRGAYAPAGAEAFADTPVYYRDGCRFTEDSAQVPAPGTCHYGTPGGRRVALVGDSKIGQWLPALQLIAQAERWELLFYSRSGCPYAIEGVSTDCRAFVSTVHERLAATEKPDLVMVSQIGHSTTIAASEAALLAELAAAGARVVALADTPQPGRVSLPECLLAATDYWRDCRFRKNDGSGTRTLRDVVAAVPGAVFVTLNDLLCAPADGCPPVLDGIALYRTGSHLTASAVLAFTPALHKRLIEAGVARGPVVARN</sequence>
<protein>
    <recommendedName>
        <fullName evidence="1">SGNH domain-containing protein</fullName>
    </recommendedName>
</protein>
<dbReference type="EMBL" id="CAJC01000166">
    <property type="protein sequence ID" value="CCI53996.1"/>
    <property type="molecule type" value="Genomic_DNA"/>
</dbReference>